<evidence type="ECO:0000256" key="2">
    <source>
        <dbReference type="ARBA" id="ARBA00022971"/>
    </source>
</evidence>
<keyword evidence="2" id="KW-0184">Conjugation</keyword>
<reference evidence="5 6" key="1">
    <citation type="submission" date="2019-12" db="EMBL/GenBank/DDBJ databases">
        <title>Roseobacter cerasinus sp. nov., isolated from seawater around aquaculture.</title>
        <authorList>
            <person name="Muramatsu S."/>
            <person name="Takabe Y."/>
            <person name="Mori K."/>
            <person name="Takaichi S."/>
            <person name="Hanada S."/>
        </authorList>
    </citation>
    <scope>NUCLEOTIDE SEQUENCE [LARGE SCALE GENOMIC DNA]</scope>
    <source>
        <strain evidence="5 6">AI77</strain>
    </source>
</reference>
<evidence type="ECO:0000313" key="5">
    <source>
        <dbReference type="EMBL" id="GFE52584.1"/>
    </source>
</evidence>
<evidence type="ECO:0000256" key="1">
    <source>
        <dbReference type="ARBA" id="ARBA00010873"/>
    </source>
</evidence>
<sequence length="337" mass="39971">MRLSDSARDRTKAGLEPKAVEWVRMSWETHANRALERVGREARIDRRSLEAQGIDREATIHIGPQAIHVDKRVHRPESKFVETGNGRSIDYPTIDAGRTRQERHAEIVDFNIEKAARSPDFRTRETAKFQRDQMAKDRALENRLITEARRRTLEERRYRAKIRADLTHVRQLHQSETRAMRNMLREDWTAKRTALTEQHKIERSDLAKDQSRLGARFMRIVDVTGRTRKRQETDKKALQARQKVERGKLVQEHQKNRSLHSGAVKSRYADMKREVAAQYRPGLLSMLDRHRDADKDADRLRQDRATEREQVERRFEEKLKKVERMRKQRQRDRGPLL</sequence>
<comment type="similarity">
    <text evidence="1">Belongs to the MobA/MobL family.</text>
</comment>
<feature type="compositionally biased region" description="Basic and acidic residues" evidence="3">
    <location>
        <begin position="287"/>
        <end position="322"/>
    </location>
</feature>
<evidence type="ECO:0000313" key="6">
    <source>
        <dbReference type="Proteomes" id="UP000436522"/>
    </source>
</evidence>
<keyword evidence="6" id="KW-1185">Reference proteome</keyword>
<name>A0A640VYC0_9RHOB</name>
<dbReference type="AlphaFoldDB" id="A0A640VYC0"/>
<dbReference type="InterPro" id="IPR005053">
    <property type="entry name" value="MobA_MobL"/>
</dbReference>
<dbReference type="Proteomes" id="UP000436522">
    <property type="component" value="Unassembled WGS sequence"/>
</dbReference>
<feature type="region of interest" description="Disordered" evidence="3">
    <location>
        <begin position="241"/>
        <end position="266"/>
    </location>
</feature>
<feature type="region of interest" description="Disordered" evidence="3">
    <location>
        <begin position="287"/>
        <end position="337"/>
    </location>
</feature>
<evidence type="ECO:0000256" key="3">
    <source>
        <dbReference type="SAM" id="MobiDB-lite"/>
    </source>
</evidence>
<protein>
    <recommendedName>
        <fullName evidence="4">MobA/MobL protein domain-containing protein</fullName>
    </recommendedName>
</protein>
<gene>
    <name evidence="5" type="ORF">So717_43370</name>
</gene>
<accession>A0A640VYC0</accession>
<organism evidence="5 6">
    <name type="scientific">Roseobacter cerasinus</name>
    <dbReference type="NCBI Taxonomy" id="2602289"/>
    <lineage>
        <taxon>Bacteria</taxon>
        <taxon>Pseudomonadati</taxon>
        <taxon>Pseudomonadota</taxon>
        <taxon>Alphaproteobacteria</taxon>
        <taxon>Rhodobacterales</taxon>
        <taxon>Roseobacteraceae</taxon>
        <taxon>Roseobacter</taxon>
    </lineage>
</organism>
<proteinExistence type="inferred from homology"/>
<feature type="domain" description="MobA/MobL protein" evidence="4">
    <location>
        <begin position="17"/>
        <end position="72"/>
    </location>
</feature>
<dbReference type="EMBL" id="BLIV01000017">
    <property type="protein sequence ID" value="GFE52584.1"/>
    <property type="molecule type" value="Genomic_DNA"/>
</dbReference>
<feature type="compositionally biased region" description="Basic and acidic residues" evidence="3">
    <location>
        <begin position="241"/>
        <end position="255"/>
    </location>
</feature>
<comment type="caution">
    <text evidence="5">The sequence shown here is derived from an EMBL/GenBank/DDBJ whole genome shotgun (WGS) entry which is preliminary data.</text>
</comment>
<dbReference type="Pfam" id="PF03389">
    <property type="entry name" value="MobA_MobL"/>
    <property type="match status" value="1"/>
</dbReference>
<evidence type="ECO:0000259" key="4">
    <source>
        <dbReference type="Pfam" id="PF03389"/>
    </source>
</evidence>